<keyword evidence="4 10" id="KW-1134">Transmembrane beta strand</keyword>
<evidence type="ECO:0000256" key="11">
    <source>
        <dbReference type="RuleBase" id="RU003357"/>
    </source>
</evidence>
<dbReference type="InterPro" id="IPR012910">
    <property type="entry name" value="Plug_dom"/>
</dbReference>
<feature type="signal peptide" evidence="12">
    <location>
        <begin position="1"/>
        <end position="25"/>
    </location>
</feature>
<dbReference type="PROSITE" id="PS52016">
    <property type="entry name" value="TONB_DEPENDENT_REC_3"/>
    <property type="match status" value="1"/>
</dbReference>
<protein>
    <submittedName>
        <fullName evidence="15">TonB-dependent siderophore receptor</fullName>
    </submittedName>
</protein>
<name>A0AAU8AEN2_9RHOB</name>
<dbReference type="Gene3D" id="2.40.170.20">
    <property type="entry name" value="TonB-dependent receptor, beta-barrel domain"/>
    <property type="match status" value="1"/>
</dbReference>
<keyword evidence="12" id="KW-0732">Signal</keyword>
<dbReference type="EMBL" id="CP123384">
    <property type="protein sequence ID" value="XCC92883.1"/>
    <property type="molecule type" value="Genomic_DNA"/>
</dbReference>
<evidence type="ECO:0000256" key="4">
    <source>
        <dbReference type="ARBA" id="ARBA00022452"/>
    </source>
</evidence>
<dbReference type="NCBIfam" id="TIGR01783">
    <property type="entry name" value="TonB-siderophor"/>
    <property type="match status" value="1"/>
</dbReference>
<evidence type="ECO:0000256" key="5">
    <source>
        <dbReference type="ARBA" id="ARBA00022692"/>
    </source>
</evidence>
<dbReference type="CDD" id="cd01347">
    <property type="entry name" value="ligand_gated_channel"/>
    <property type="match status" value="1"/>
</dbReference>
<dbReference type="RefSeq" id="WP_353471711.1">
    <property type="nucleotide sequence ID" value="NZ_CP123384.1"/>
</dbReference>
<accession>A0AAU8AEN2</accession>
<feature type="chain" id="PRO_5043896761" evidence="12">
    <location>
        <begin position="26"/>
        <end position="701"/>
    </location>
</feature>
<comment type="subcellular location">
    <subcellularLocation>
        <location evidence="1 10">Cell outer membrane</location>
        <topology evidence="1 10">Multi-pass membrane protein</topology>
    </subcellularLocation>
</comment>
<sequence length="701" mass="76304">MIPRTCMPAKVALLLSTALSTPVFAQDDVYLGEIAFDGASYETEGSNSYTTDLISVGEKATMTPREVPQSTWVVTRKVIEDAGYTALEEALADTPGIMILNNDTGRSSIFSRGYEFDYLYFDGLPAPVSSIYGTQPDLSIVDHVEVLKGPAGLFIGTGEPAGSINMRLKQATSKELKGYGTISADSNGQARAEVDVSRALNADGTLRGRFVAAYGAGDGFIDETENAVTSLYGTLAWDVTPDTRLTFSLSHMERDIAPFNGLPTYADNSLIWTDVDATTAMDWNEFDNATTDAVVAAEHFFDNGGRVKFSLRNSHQEANFLYAYAGTNAAEDNTVSRLAWLARDFEQDSLALDLHTELPFMLGGWDGVAIVGADWQKTDNTMYQARGTISGSWDLDDWDSSSVARPDVDYSTKTRTETDSTGLYSQLRLSPTEALTFIGGARLSWYEGTVDTTTLSSGAVATEEYDVQAQLTPFGGLTYDLTPNITLYASYSEIFIPQSEVDKGGDLLDPVEGQQVEIGVKARLAYGLDVSAAIFDLREVNRPVQVIGEDYYVAEEEVSSSGFELGVAGEVTENIHLAAGYTYTWTEYLNGESEGENFSTYTPEHMVKLSGSYDVQEGALAGWSFGGQVTWMSEFSSRGIEAPSYGTVDLMTSKSFDNGLVLRAGVDNVFDEEYYARVGSTSVFNFRGEPRTFNVSLTKSF</sequence>
<proteinExistence type="inferred from homology"/>
<dbReference type="InterPro" id="IPR039426">
    <property type="entry name" value="TonB-dep_rcpt-like"/>
</dbReference>
<evidence type="ECO:0000256" key="9">
    <source>
        <dbReference type="ARBA" id="ARBA00023237"/>
    </source>
</evidence>
<evidence type="ECO:0000313" key="15">
    <source>
        <dbReference type="EMBL" id="XCC92883.1"/>
    </source>
</evidence>
<gene>
    <name evidence="15" type="ORF">PVT71_10385</name>
</gene>
<dbReference type="GO" id="GO:0038023">
    <property type="term" value="F:signaling receptor activity"/>
    <property type="evidence" value="ECO:0007669"/>
    <property type="project" value="InterPro"/>
</dbReference>
<dbReference type="Gene3D" id="2.170.130.10">
    <property type="entry name" value="TonB-dependent receptor, plug domain"/>
    <property type="match status" value="1"/>
</dbReference>
<keyword evidence="3 10" id="KW-0813">Transport</keyword>
<dbReference type="PANTHER" id="PTHR32552:SF74">
    <property type="entry name" value="HYDROXAMATE SIDEROPHORE RECEPTOR FHUE"/>
    <property type="match status" value="1"/>
</dbReference>
<dbReference type="InterPro" id="IPR000531">
    <property type="entry name" value="Beta-barrel_TonB"/>
</dbReference>
<evidence type="ECO:0000259" key="13">
    <source>
        <dbReference type="Pfam" id="PF00593"/>
    </source>
</evidence>
<dbReference type="GO" id="GO:0015891">
    <property type="term" value="P:siderophore transport"/>
    <property type="evidence" value="ECO:0007669"/>
    <property type="project" value="InterPro"/>
</dbReference>
<evidence type="ECO:0000256" key="10">
    <source>
        <dbReference type="PROSITE-ProRule" id="PRU01360"/>
    </source>
</evidence>
<evidence type="ECO:0000256" key="3">
    <source>
        <dbReference type="ARBA" id="ARBA00022448"/>
    </source>
</evidence>
<evidence type="ECO:0000256" key="1">
    <source>
        <dbReference type="ARBA" id="ARBA00004571"/>
    </source>
</evidence>
<evidence type="ECO:0000256" key="6">
    <source>
        <dbReference type="ARBA" id="ARBA00023077"/>
    </source>
</evidence>
<keyword evidence="9 10" id="KW-0998">Cell outer membrane</keyword>
<feature type="domain" description="TonB-dependent receptor plug" evidence="14">
    <location>
        <begin position="64"/>
        <end position="162"/>
    </location>
</feature>
<evidence type="ECO:0000256" key="8">
    <source>
        <dbReference type="ARBA" id="ARBA00023170"/>
    </source>
</evidence>
<dbReference type="GO" id="GO:0015344">
    <property type="term" value="F:siderophore uptake transmembrane transporter activity"/>
    <property type="evidence" value="ECO:0007669"/>
    <property type="project" value="TreeGrafter"/>
</dbReference>
<dbReference type="InterPro" id="IPR037066">
    <property type="entry name" value="Plug_dom_sf"/>
</dbReference>
<evidence type="ECO:0000256" key="12">
    <source>
        <dbReference type="SAM" id="SignalP"/>
    </source>
</evidence>
<dbReference type="Pfam" id="PF07715">
    <property type="entry name" value="Plug"/>
    <property type="match status" value="1"/>
</dbReference>
<reference evidence="15" key="1">
    <citation type="submission" date="2023-02" db="EMBL/GenBank/DDBJ databases">
        <title>Description and genomic characterization of Salipiger bruguierae sp. nov., isolated from the sediment of mangrove plant Bruguiera sexangula.</title>
        <authorList>
            <person name="Long M."/>
        </authorList>
    </citation>
    <scope>NUCLEOTIDE SEQUENCE</scope>
    <source>
        <strain evidence="15">H15</strain>
    </source>
</reference>
<organism evidence="15">
    <name type="scientific">Alloyangia sp. H15</name>
    <dbReference type="NCBI Taxonomy" id="3029062"/>
    <lineage>
        <taxon>Bacteria</taxon>
        <taxon>Pseudomonadati</taxon>
        <taxon>Pseudomonadota</taxon>
        <taxon>Alphaproteobacteria</taxon>
        <taxon>Rhodobacterales</taxon>
        <taxon>Roseobacteraceae</taxon>
        <taxon>Alloyangia</taxon>
    </lineage>
</organism>
<keyword evidence="5 10" id="KW-0812">Transmembrane</keyword>
<dbReference type="Pfam" id="PF00593">
    <property type="entry name" value="TonB_dep_Rec_b-barrel"/>
    <property type="match status" value="1"/>
</dbReference>
<comment type="similarity">
    <text evidence="2 10 11">Belongs to the TonB-dependent receptor family.</text>
</comment>
<evidence type="ECO:0000256" key="7">
    <source>
        <dbReference type="ARBA" id="ARBA00023136"/>
    </source>
</evidence>
<evidence type="ECO:0000259" key="14">
    <source>
        <dbReference type="Pfam" id="PF07715"/>
    </source>
</evidence>
<feature type="domain" description="TonB-dependent receptor-like beta-barrel" evidence="13">
    <location>
        <begin position="239"/>
        <end position="669"/>
    </location>
</feature>
<dbReference type="PANTHER" id="PTHR32552">
    <property type="entry name" value="FERRICHROME IRON RECEPTOR-RELATED"/>
    <property type="match status" value="1"/>
</dbReference>
<evidence type="ECO:0000256" key="2">
    <source>
        <dbReference type="ARBA" id="ARBA00009810"/>
    </source>
</evidence>
<dbReference type="InterPro" id="IPR010105">
    <property type="entry name" value="TonB_sidphr_rcpt"/>
</dbReference>
<dbReference type="InterPro" id="IPR036942">
    <property type="entry name" value="Beta-barrel_TonB_sf"/>
</dbReference>
<dbReference type="GO" id="GO:0009279">
    <property type="term" value="C:cell outer membrane"/>
    <property type="evidence" value="ECO:0007669"/>
    <property type="project" value="UniProtKB-SubCell"/>
</dbReference>
<dbReference type="SUPFAM" id="SSF56935">
    <property type="entry name" value="Porins"/>
    <property type="match status" value="1"/>
</dbReference>
<keyword evidence="8 15" id="KW-0675">Receptor</keyword>
<keyword evidence="6 11" id="KW-0798">TonB box</keyword>
<keyword evidence="7 10" id="KW-0472">Membrane</keyword>
<dbReference type="AlphaFoldDB" id="A0AAU8AEN2"/>